<dbReference type="Gene3D" id="3.10.450.150">
    <property type="entry name" value="enterococcus faecalis protein"/>
    <property type="match status" value="1"/>
</dbReference>
<evidence type="ECO:0000313" key="2">
    <source>
        <dbReference type="Proteomes" id="UP001519307"/>
    </source>
</evidence>
<protein>
    <submittedName>
        <fullName evidence="1">Uncharacterized protein</fullName>
    </submittedName>
</protein>
<gene>
    <name evidence="1" type="ORF">J2Z42_000572</name>
</gene>
<keyword evidence="2" id="KW-1185">Reference proteome</keyword>
<dbReference type="EMBL" id="JAGGLM010000002">
    <property type="protein sequence ID" value="MBP2031907.1"/>
    <property type="molecule type" value="Genomic_DNA"/>
</dbReference>
<dbReference type="Proteomes" id="UP001519307">
    <property type="component" value="Unassembled WGS sequence"/>
</dbReference>
<organism evidence="1 2">
    <name type="scientific">Clostridium algifaecis</name>
    <dbReference type="NCBI Taxonomy" id="1472040"/>
    <lineage>
        <taxon>Bacteria</taxon>
        <taxon>Bacillati</taxon>
        <taxon>Bacillota</taxon>
        <taxon>Clostridia</taxon>
        <taxon>Eubacteriales</taxon>
        <taxon>Clostridiaceae</taxon>
        <taxon>Clostridium</taxon>
    </lineage>
</organism>
<sequence length="31" mass="3880">MFNNERYITRGIHENIDEEIQIEMWNMLVIK</sequence>
<proteinExistence type="predicted"/>
<reference evidence="1 2" key="1">
    <citation type="submission" date="2021-03" db="EMBL/GenBank/DDBJ databases">
        <title>Genomic Encyclopedia of Type Strains, Phase IV (KMG-IV): sequencing the most valuable type-strain genomes for metagenomic binning, comparative biology and taxonomic classification.</title>
        <authorList>
            <person name="Goeker M."/>
        </authorList>
    </citation>
    <scope>NUCLEOTIDE SEQUENCE [LARGE SCALE GENOMIC DNA]</scope>
    <source>
        <strain evidence="1 2">DSM 28783</strain>
    </source>
</reference>
<evidence type="ECO:0000313" key="1">
    <source>
        <dbReference type="EMBL" id="MBP2031907.1"/>
    </source>
</evidence>
<comment type="caution">
    <text evidence="1">The sequence shown here is derived from an EMBL/GenBank/DDBJ whole genome shotgun (WGS) entry which is preliminary data.</text>
</comment>
<name>A0ABS4KPD4_9CLOT</name>
<dbReference type="RefSeq" id="WP_209700857.1">
    <property type="nucleotide sequence ID" value="NZ_JAGGLM010000002.1"/>
</dbReference>
<accession>A0ABS4KPD4</accession>